<evidence type="ECO:0000313" key="1">
    <source>
        <dbReference type="EMBL" id="BDV31577.1"/>
    </source>
</evidence>
<keyword evidence="2" id="KW-1185">Reference proteome</keyword>
<evidence type="ECO:0000313" key="2">
    <source>
        <dbReference type="Proteomes" id="UP001317779"/>
    </source>
</evidence>
<organism evidence="1 2">
    <name type="scientific">Microbacterium terricola</name>
    <dbReference type="NCBI Taxonomy" id="344163"/>
    <lineage>
        <taxon>Bacteria</taxon>
        <taxon>Bacillati</taxon>
        <taxon>Actinomycetota</taxon>
        <taxon>Actinomycetes</taxon>
        <taxon>Micrococcales</taxon>
        <taxon>Microbacteriaceae</taxon>
        <taxon>Microbacterium</taxon>
    </lineage>
</organism>
<proteinExistence type="predicted"/>
<sequence length="83" mass="9006">MAGPERLAARLLRAMVADDVDAVSDLVVEIEDSGYAGLVATGLAQSYISELLKTTRREPLLRALEARVLELTDIAEHTDNNPD</sequence>
<name>A0ABM8E0V6_9MICO</name>
<dbReference type="Proteomes" id="UP001317779">
    <property type="component" value="Chromosome"/>
</dbReference>
<gene>
    <name evidence="1" type="ORF">Microterr_22370</name>
</gene>
<dbReference type="EMBL" id="AP027141">
    <property type="protein sequence ID" value="BDV31577.1"/>
    <property type="molecule type" value="Genomic_DNA"/>
</dbReference>
<reference evidence="1 2" key="1">
    <citation type="submission" date="2022-12" db="EMBL/GenBank/DDBJ databases">
        <title>Microbacterium terricola strain KV-448 chromosome, complete genome.</title>
        <authorList>
            <person name="Oshima T."/>
            <person name="Moriya T."/>
            <person name="Bessho Y."/>
        </authorList>
    </citation>
    <scope>NUCLEOTIDE SEQUENCE [LARGE SCALE GENOMIC DNA]</scope>
    <source>
        <strain evidence="1 2">KV-448</strain>
    </source>
</reference>
<protein>
    <submittedName>
        <fullName evidence="1">Uncharacterized protein</fullName>
    </submittedName>
</protein>
<accession>A0ABM8E0V6</accession>